<dbReference type="PANTHER" id="PTHR31690">
    <property type="entry name" value="FUCOSE MUTAROTASE"/>
    <property type="match status" value="1"/>
</dbReference>
<protein>
    <submittedName>
        <fullName evidence="4">L-fucose mutarotase</fullName>
        <ecNumber evidence="4">5.1.3.-</ecNumber>
    </submittedName>
</protein>
<dbReference type="Proteomes" id="UP000187735">
    <property type="component" value="Chromosome"/>
</dbReference>
<sequence>MLKSELIHPEISAIIAQAGHSSRILIADGNYPASSAIGSGAKLVSLNLAPGLVTVSQVLKVLLTAIPIEAVNTMGMPDDDPYKLDTDPPAWDAYRGILAAAKSTVELKPIERWDFYDAVASRDHVLTIQTGDQALWANLLLTVGVRQAGE</sequence>
<dbReference type="GO" id="GO:0062193">
    <property type="term" value="F:D-ribose pyranase activity"/>
    <property type="evidence" value="ECO:0007669"/>
    <property type="project" value="UniProtKB-EC"/>
</dbReference>
<proteinExistence type="predicted"/>
<keyword evidence="5" id="KW-1185">Reference proteome</keyword>
<evidence type="ECO:0000313" key="5">
    <source>
        <dbReference type="Proteomes" id="UP000187735"/>
    </source>
</evidence>
<evidence type="ECO:0000313" key="4">
    <source>
        <dbReference type="EMBL" id="APZ90847.1"/>
    </source>
</evidence>
<reference evidence="4 5" key="1">
    <citation type="journal article" date="2016" name="Front. Microbiol.">
        <title>Fuerstia marisgermanicae gen. nov., sp. nov., an Unusual Member of the Phylum Planctomycetes from the German Wadden Sea.</title>
        <authorList>
            <person name="Kohn T."/>
            <person name="Heuer A."/>
            <person name="Jogler M."/>
            <person name="Vollmers J."/>
            <person name="Boedeker C."/>
            <person name="Bunk B."/>
            <person name="Rast P."/>
            <person name="Borchert D."/>
            <person name="Glockner I."/>
            <person name="Freese H.M."/>
            <person name="Klenk H.P."/>
            <person name="Overmann J."/>
            <person name="Kaster A.K."/>
            <person name="Rohde M."/>
            <person name="Wiegand S."/>
            <person name="Jogler C."/>
        </authorList>
    </citation>
    <scope>NUCLEOTIDE SEQUENCE [LARGE SCALE GENOMIC DNA]</scope>
    <source>
        <strain evidence="4 5">NH11</strain>
    </source>
</reference>
<dbReference type="PANTHER" id="PTHR31690:SF4">
    <property type="entry name" value="FUCOSE MUTAROTASE"/>
    <property type="match status" value="1"/>
</dbReference>
<dbReference type="OrthoDB" id="9805009at2"/>
<dbReference type="InterPro" id="IPR050443">
    <property type="entry name" value="RbsD/FucU_mutarotase"/>
</dbReference>
<keyword evidence="2 4" id="KW-0413">Isomerase</keyword>
<dbReference type="RefSeq" id="WP_077022685.1">
    <property type="nucleotide sequence ID" value="NZ_CP017641.1"/>
</dbReference>
<comment type="catalytic activity">
    <reaction evidence="3">
        <text>alpha-L-fucose = beta-L-fucose</text>
        <dbReference type="Rhea" id="RHEA:25580"/>
        <dbReference type="ChEBI" id="CHEBI:42548"/>
        <dbReference type="ChEBI" id="CHEBI:42589"/>
        <dbReference type="EC" id="5.1.3.29"/>
    </reaction>
</comment>
<dbReference type="EMBL" id="CP017641">
    <property type="protein sequence ID" value="APZ90847.1"/>
    <property type="molecule type" value="Genomic_DNA"/>
</dbReference>
<dbReference type="KEGG" id="fmr:Fuma_00431"/>
<dbReference type="SUPFAM" id="SSF102546">
    <property type="entry name" value="RbsD-like"/>
    <property type="match status" value="1"/>
</dbReference>
<dbReference type="InterPro" id="IPR007721">
    <property type="entry name" value="RbsD_FucU"/>
</dbReference>
<dbReference type="STRING" id="1891926.Fuma_00431"/>
<dbReference type="GO" id="GO:0042806">
    <property type="term" value="F:fucose binding"/>
    <property type="evidence" value="ECO:0007669"/>
    <property type="project" value="TreeGrafter"/>
</dbReference>
<gene>
    <name evidence="4" type="primary">fucU</name>
    <name evidence="4" type="ORF">Fuma_00431</name>
</gene>
<dbReference type="Gene3D" id="3.40.1650.10">
    <property type="entry name" value="RbsD-like domain"/>
    <property type="match status" value="1"/>
</dbReference>
<evidence type="ECO:0000256" key="3">
    <source>
        <dbReference type="ARBA" id="ARBA00036324"/>
    </source>
</evidence>
<dbReference type="GO" id="GO:0006004">
    <property type="term" value="P:fucose metabolic process"/>
    <property type="evidence" value="ECO:0007669"/>
    <property type="project" value="TreeGrafter"/>
</dbReference>
<dbReference type="Pfam" id="PF05025">
    <property type="entry name" value="RbsD_FucU"/>
    <property type="match status" value="1"/>
</dbReference>
<dbReference type="AlphaFoldDB" id="A0A1P8W9V9"/>
<evidence type="ECO:0000256" key="1">
    <source>
        <dbReference type="ARBA" id="ARBA00000223"/>
    </source>
</evidence>
<accession>A0A1P8W9V9</accession>
<dbReference type="InterPro" id="IPR023750">
    <property type="entry name" value="RbsD-like_sf"/>
</dbReference>
<dbReference type="GO" id="GO:0036373">
    <property type="term" value="F:L-fucose mutarotase activity"/>
    <property type="evidence" value="ECO:0007669"/>
    <property type="project" value="UniProtKB-EC"/>
</dbReference>
<dbReference type="EC" id="5.1.3.-" evidence="4"/>
<organism evidence="4 5">
    <name type="scientific">Fuerstiella marisgermanici</name>
    <dbReference type="NCBI Taxonomy" id="1891926"/>
    <lineage>
        <taxon>Bacteria</taxon>
        <taxon>Pseudomonadati</taxon>
        <taxon>Planctomycetota</taxon>
        <taxon>Planctomycetia</taxon>
        <taxon>Planctomycetales</taxon>
        <taxon>Planctomycetaceae</taxon>
        <taxon>Fuerstiella</taxon>
    </lineage>
</organism>
<comment type="catalytic activity">
    <reaction evidence="1">
        <text>beta-D-ribopyranose = beta-D-ribofuranose</text>
        <dbReference type="Rhea" id="RHEA:25432"/>
        <dbReference type="ChEBI" id="CHEBI:27476"/>
        <dbReference type="ChEBI" id="CHEBI:47002"/>
        <dbReference type="EC" id="5.4.99.62"/>
    </reaction>
</comment>
<name>A0A1P8W9V9_9PLAN</name>
<evidence type="ECO:0000256" key="2">
    <source>
        <dbReference type="ARBA" id="ARBA00023235"/>
    </source>
</evidence>